<keyword evidence="3" id="KW-1185">Reference proteome</keyword>
<dbReference type="VEuPathDB" id="MicrosporidiaDB:EROM_020610"/>
<dbReference type="KEGG" id="ero:EROM_020610"/>
<dbReference type="InterPro" id="IPR001623">
    <property type="entry name" value="DnaJ_domain"/>
</dbReference>
<dbReference type="HOGENOM" id="CLU_068529_3_0_1"/>
<reference evidence="2 3" key="1">
    <citation type="journal article" date="2012" name="Proc. Natl. Acad. Sci. U.S.A.">
        <title>Gain and loss of multiple functionally related, horizontally transferred genes in the reduced genomes of two microsporidian parasites.</title>
        <authorList>
            <person name="Pombert J.-F."/>
            <person name="Selman M."/>
            <person name="Burki F."/>
            <person name="Bardell F.T."/>
            <person name="Farinelli L."/>
            <person name="Solter L.F."/>
            <person name="Whitman D.W."/>
            <person name="Weiss L.M."/>
            <person name="Corradi N."/>
            <person name="Keeling P.J."/>
        </authorList>
    </citation>
    <scope>NUCLEOTIDE SEQUENCE [LARGE SCALE GENOMIC DNA]</scope>
    <source>
        <strain evidence="2 3">SJ-2008</strain>
    </source>
</reference>
<dbReference type="InterPro" id="IPR036869">
    <property type="entry name" value="J_dom_sf"/>
</dbReference>
<dbReference type="OrthoDB" id="445556at2759"/>
<dbReference type="GO" id="GO:0005739">
    <property type="term" value="C:mitochondrion"/>
    <property type="evidence" value="ECO:0007669"/>
    <property type="project" value="TreeGrafter"/>
</dbReference>
<evidence type="ECO:0000313" key="2">
    <source>
        <dbReference type="EMBL" id="AFN82536.1"/>
    </source>
</evidence>
<sequence>MGSPTRYFDIFGLKPSFSIDKHDLKERYFEISKRIHPDKARPSPGEGTSIEEINKAYDVLRNDLARARYLSSTKKFDVGKQFLMEILDYEQEISGVSNDEDKRNIREDLQKRIDHCKLHINEEHLAKWGYYERLMKMLNNKKKEGK</sequence>
<dbReference type="AlphaFoldDB" id="I6ZSF2"/>
<dbReference type="SUPFAM" id="SSF46565">
    <property type="entry name" value="Chaperone J-domain"/>
    <property type="match status" value="1"/>
</dbReference>
<dbReference type="SMART" id="SM00271">
    <property type="entry name" value="DnaJ"/>
    <property type="match status" value="1"/>
</dbReference>
<dbReference type="CDD" id="cd06257">
    <property type="entry name" value="DnaJ"/>
    <property type="match status" value="1"/>
</dbReference>
<dbReference type="Pfam" id="PF00226">
    <property type="entry name" value="DnaJ"/>
    <property type="match status" value="1"/>
</dbReference>
<dbReference type="EMBL" id="CP003519">
    <property type="protein sequence ID" value="AFN82536.1"/>
    <property type="molecule type" value="Genomic_DNA"/>
</dbReference>
<dbReference type="InterPro" id="IPR004640">
    <property type="entry name" value="HscB"/>
</dbReference>
<dbReference type="PANTHER" id="PTHR14021">
    <property type="entry name" value="IRON-SULFUR CLUSTER CO-CHAPERONE PROTEIN HSCB"/>
    <property type="match status" value="1"/>
</dbReference>
<proteinExistence type="predicted"/>
<dbReference type="GO" id="GO:0001671">
    <property type="term" value="F:ATPase activator activity"/>
    <property type="evidence" value="ECO:0007669"/>
    <property type="project" value="InterPro"/>
</dbReference>
<dbReference type="Proteomes" id="UP000010094">
    <property type="component" value="Chromosome II"/>
</dbReference>
<name>I6ZSF2_ENCRO</name>
<accession>I6ZSF2</accession>
<dbReference type="GO" id="GO:0044571">
    <property type="term" value="P:[2Fe-2S] cluster assembly"/>
    <property type="evidence" value="ECO:0007669"/>
    <property type="project" value="InterPro"/>
</dbReference>
<dbReference type="PANTHER" id="PTHR14021:SF15">
    <property type="entry name" value="IRON-SULFUR CLUSTER CO-CHAPERONE PROTEIN HSCB"/>
    <property type="match status" value="1"/>
</dbReference>
<dbReference type="Gene3D" id="1.10.287.110">
    <property type="entry name" value="DnaJ domain"/>
    <property type="match status" value="1"/>
</dbReference>
<protein>
    <submittedName>
        <fullName evidence="2">HscB-like chaperone</fullName>
    </submittedName>
</protein>
<feature type="domain" description="J" evidence="1">
    <location>
        <begin position="6"/>
        <end position="73"/>
    </location>
</feature>
<evidence type="ECO:0000313" key="3">
    <source>
        <dbReference type="Proteomes" id="UP000010094"/>
    </source>
</evidence>
<dbReference type="RefSeq" id="XP_009264033.1">
    <property type="nucleotide sequence ID" value="XM_009265758.1"/>
</dbReference>
<dbReference type="PROSITE" id="PS50076">
    <property type="entry name" value="DNAJ_2"/>
    <property type="match status" value="1"/>
</dbReference>
<dbReference type="GO" id="GO:0051087">
    <property type="term" value="F:protein-folding chaperone binding"/>
    <property type="evidence" value="ECO:0007669"/>
    <property type="project" value="InterPro"/>
</dbReference>
<organism evidence="2 3">
    <name type="scientific">Encephalitozoon romaleae (strain SJ-2008)</name>
    <name type="common">Microsporidian parasite</name>
    <dbReference type="NCBI Taxonomy" id="1178016"/>
    <lineage>
        <taxon>Eukaryota</taxon>
        <taxon>Fungi</taxon>
        <taxon>Fungi incertae sedis</taxon>
        <taxon>Microsporidia</taxon>
        <taxon>Unikaryonidae</taxon>
        <taxon>Encephalitozoon</taxon>
    </lineage>
</organism>
<evidence type="ECO:0000259" key="1">
    <source>
        <dbReference type="PROSITE" id="PS50076"/>
    </source>
</evidence>
<gene>
    <name evidence="2" type="ordered locus">EROM_020610</name>
</gene>
<dbReference type="GeneID" id="20520821"/>